<name>A0A0K0DZC1_STRER</name>
<dbReference type="Proteomes" id="UP000035681">
    <property type="component" value="Unplaced"/>
</dbReference>
<organism evidence="2">
    <name type="scientific">Strongyloides stercoralis</name>
    <name type="common">Threadworm</name>
    <dbReference type="NCBI Taxonomy" id="6248"/>
    <lineage>
        <taxon>Eukaryota</taxon>
        <taxon>Metazoa</taxon>
        <taxon>Ecdysozoa</taxon>
        <taxon>Nematoda</taxon>
        <taxon>Chromadorea</taxon>
        <taxon>Rhabditida</taxon>
        <taxon>Tylenchina</taxon>
        <taxon>Panagrolaimomorpha</taxon>
        <taxon>Strongyloidoidea</taxon>
        <taxon>Strongyloididae</taxon>
        <taxon>Strongyloides</taxon>
    </lineage>
</organism>
<dbReference type="CDD" id="cd00570">
    <property type="entry name" value="GST_N_family"/>
    <property type="match status" value="1"/>
</dbReference>
<dbReference type="STRING" id="6248.A0A0K0DZC1"/>
<dbReference type="Gene3D" id="1.20.1050.10">
    <property type="match status" value="1"/>
</dbReference>
<dbReference type="AlphaFoldDB" id="A0A0K0DZC1"/>
<evidence type="ECO:0000313" key="2">
    <source>
        <dbReference type="WBParaSite" id="SSTP_0000258600.1"/>
    </source>
</evidence>
<dbReference type="SUPFAM" id="SSF52833">
    <property type="entry name" value="Thioredoxin-like"/>
    <property type="match status" value="1"/>
</dbReference>
<dbReference type="WBParaSite" id="SSTP_0000258600.1">
    <property type="protein sequence ID" value="SSTP_0000258600.1"/>
    <property type="gene ID" value="SSTP_0000258600"/>
</dbReference>
<evidence type="ECO:0000313" key="3">
    <source>
        <dbReference type="WBParaSite" id="TCONS_00008065.p1"/>
    </source>
</evidence>
<proteinExistence type="predicted"/>
<dbReference type="Gene3D" id="3.40.30.10">
    <property type="entry name" value="Glutaredoxin"/>
    <property type="match status" value="1"/>
</dbReference>
<accession>A0A0K0DZC1</accession>
<protein>
    <submittedName>
        <fullName evidence="2 3">GST N-terminal domain-containing protein</fullName>
    </submittedName>
</protein>
<reference evidence="2" key="1">
    <citation type="submission" date="2015-08" db="UniProtKB">
        <authorList>
            <consortium name="WormBaseParasite"/>
        </authorList>
    </citation>
    <scope>IDENTIFICATION</scope>
</reference>
<keyword evidence="1" id="KW-1185">Reference proteome</keyword>
<dbReference type="InterPro" id="IPR036249">
    <property type="entry name" value="Thioredoxin-like_sf"/>
</dbReference>
<sequence>MDILIYDLTEKRILYFVGKYLSVMKLAFCLPKFVLYKIDHNNINCTTTNSNIFLQSNLDLYKIKVIQDLFSVYNISYETKGVTLDSPEYNELCKKSGASKFPILQVDQIYFPGFSAICRHLAARFGLHGSTLTDETYCDVMSSMLFDVISIIEKGADGLSIKEQDGAMNEAIENINTILGPYIIHYIENLRCETLTHTDYLFGKNPIWIDFALQKLIHLVNNFGKGRIYFTSSVKTFAETGIVC</sequence>
<evidence type="ECO:0000313" key="1">
    <source>
        <dbReference type="Proteomes" id="UP000035681"/>
    </source>
</evidence>
<dbReference type="WBParaSite" id="TCONS_00008065.p1">
    <property type="protein sequence ID" value="TCONS_00008065.p1"/>
    <property type="gene ID" value="XLOC_006062"/>
</dbReference>